<dbReference type="Proteomes" id="UP000188532">
    <property type="component" value="Unassembled WGS sequence"/>
</dbReference>
<evidence type="ECO:0000313" key="10">
    <source>
        <dbReference type="Proteomes" id="UP000188532"/>
    </source>
</evidence>
<feature type="domain" description="Aldehyde dehydrogenase" evidence="8">
    <location>
        <begin position="1"/>
        <end position="164"/>
    </location>
</feature>
<dbReference type="InterPro" id="IPR016161">
    <property type="entry name" value="Ald_DH/histidinol_DH"/>
</dbReference>
<evidence type="ECO:0000313" key="9">
    <source>
        <dbReference type="EMBL" id="OOK68221.1"/>
    </source>
</evidence>
<dbReference type="SUPFAM" id="SSF53720">
    <property type="entry name" value="ALDH-like"/>
    <property type="match status" value="1"/>
</dbReference>
<dbReference type="InterPro" id="IPR015590">
    <property type="entry name" value="Aldehyde_DH_dom"/>
</dbReference>
<comment type="caution">
    <text evidence="9">The sequence shown here is derived from an EMBL/GenBank/DDBJ whole genome shotgun (WGS) entry which is preliminary data.</text>
</comment>
<dbReference type="Pfam" id="PF00171">
    <property type="entry name" value="Aldedh"/>
    <property type="match status" value="1"/>
</dbReference>
<gene>
    <name evidence="9" type="ORF">BZL29_6746</name>
</gene>
<evidence type="ECO:0000256" key="5">
    <source>
        <dbReference type="PROSITE-ProRule" id="PRU10007"/>
    </source>
</evidence>
<dbReference type="STRING" id="1768.B1T50_03050"/>
<dbReference type="EMBL" id="MVBN01000008">
    <property type="protein sequence ID" value="OOK68221.1"/>
    <property type="molecule type" value="Genomic_DNA"/>
</dbReference>
<dbReference type="InterPro" id="IPR016160">
    <property type="entry name" value="Ald_DH_CS_CYS"/>
</dbReference>
<sequence length="203" mass="21033">MNVLAGPGSDLAQALVTHPGVDLISLTGGVVTGRAVMAAAAARLTPVLLELGGNDAAIIAPDLAVSDELVERLVTATYTTGGQVCMAIKRLYAPVRWAGELAEAVLARCEREVVGDGLAEETTLGPLHTAAGRNRVTALVDDAEARGASVRTAGGSARPMPTRRDTSYCPPSSPICRPTRRWPPRSSSARCCRSSVTTTSTTP</sequence>
<feature type="active site" evidence="5">
    <location>
        <position position="50"/>
    </location>
</feature>
<dbReference type="InterPro" id="IPR016162">
    <property type="entry name" value="Ald_DH_N"/>
</dbReference>
<evidence type="ECO:0000256" key="7">
    <source>
        <dbReference type="SAM" id="MobiDB-lite"/>
    </source>
</evidence>
<evidence type="ECO:0000256" key="6">
    <source>
        <dbReference type="RuleBase" id="RU003345"/>
    </source>
</evidence>
<dbReference type="InterPro" id="IPR016163">
    <property type="entry name" value="Ald_DH_C"/>
</dbReference>
<evidence type="ECO:0000256" key="3">
    <source>
        <dbReference type="ARBA" id="ARBA00039663"/>
    </source>
</evidence>
<dbReference type="PROSITE" id="PS00687">
    <property type="entry name" value="ALDEHYDE_DEHYDR_GLU"/>
    <property type="match status" value="1"/>
</dbReference>
<dbReference type="Gene3D" id="3.40.309.10">
    <property type="entry name" value="Aldehyde Dehydrogenase, Chain A, domain 2"/>
    <property type="match status" value="1"/>
</dbReference>
<feature type="compositionally biased region" description="Low complexity" evidence="7">
    <location>
        <begin position="184"/>
        <end position="203"/>
    </location>
</feature>
<evidence type="ECO:0000256" key="2">
    <source>
        <dbReference type="ARBA" id="ARBA00039122"/>
    </source>
</evidence>
<dbReference type="InterPro" id="IPR029510">
    <property type="entry name" value="Ald_DH_CS_GLU"/>
</dbReference>
<comment type="similarity">
    <text evidence="6">Belongs to the aldehyde dehydrogenase family.</text>
</comment>
<dbReference type="GO" id="GO:0036243">
    <property type="term" value="F:succinate-semialdehyde dehydrogenase (NADP+) activity"/>
    <property type="evidence" value="ECO:0007669"/>
    <property type="project" value="UniProtKB-EC"/>
</dbReference>
<feature type="region of interest" description="Disordered" evidence="7">
    <location>
        <begin position="147"/>
        <end position="203"/>
    </location>
</feature>
<name>A0A1V3WPL0_MYCKA</name>
<dbReference type="AlphaFoldDB" id="A0A1V3WPL0"/>
<comment type="catalytic activity">
    <reaction evidence="4">
        <text>succinate semialdehyde + NADP(+) + H2O = succinate + NADPH + 2 H(+)</text>
        <dbReference type="Rhea" id="RHEA:13213"/>
        <dbReference type="ChEBI" id="CHEBI:15377"/>
        <dbReference type="ChEBI" id="CHEBI:15378"/>
        <dbReference type="ChEBI" id="CHEBI:30031"/>
        <dbReference type="ChEBI" id="CHEBI:57706"/>
        <dbReference type="ChEBI" id="CHEBI:57783"/>
        <dbReference type="ChEBI" id="CHEBI:58349"/>
        <dbReference type="EC" id="1.2.1.79"/>
    </reaction>
</comment>
<proteinExistence type="inferred from homology"/>
<evidence type="ECO:0000259" key="8">
    <source>
        <dbReference type="Pfam" id="PF00171"/>
    </source>
</evidence>
<dbReference type="PROSITE" id="PS00070">
    <property type="entry name" value="ALDEHYDE_DEHYDR_CYS"/>
    <property type="match status" value="1"/>
</dbReference>
<keyword evidence="1 6" id="KW-0560">Oxidoreductase</keyword>
<protein>
    <recommendedName>
        <fullName evidence="3">Putative succinate-semialdehyde dehydrogenase [NADP(+)] 2</fullName>
        <ecNumber evidence="2">1.2.1.79</ecNumber>
    </recommendedName>
</protein>
<dbReference type="EC" id="1.2.1.79" evidence="2"/>
<evidence type="ECO:0000256" key="4">
    <source>
        <dbReference type="ARBA" id="ARBA00048559"/>
    </source>
</evidence>
<dbReference type="PANTHER" id="PTHR11699">
    <property type="entry name" value="ALDEHYDE DEHYDROGENASE-RELATED"/>
    <property type="match status" value="1"/>
</dbReference>
<dbReference type="Gene3D" id="3.40.605.10">
    <property type="entry name" value="Aldehyde Dehydrogenase, Chain A, domain 1"/>
    <property type="match status" value="1"/>
</dbReference>
<accession>A0A1V3WPL0</accession>
<reference evidence="9 10" key="1">
    <citation type="submission" date="2017-02" db="EMBL/GenBank/DDBJ databases">
        <title>Complete genome sequences of Mycobacterium kansasii strains isolated from rhesus macaques.</title>
        <authorList>
            <person name="Panda A."/>
            <person name="Nagaraj S."/>
            <person name="Zhao X."/>
            <person name="Tettelin H."/>
            <person name="Detolla L.J."/>
        </authorList>
    </citation>
    <scope>NUCLEOTIDE SEQUENCE [LARGE SCALE GENOMIC DNA]</scope>
    <source>
        <strain evidence="9 10">11-3469</strain>
    </source>
</reference>
<organism evidence="9 10">
    <name type="scientific">Mycobacterium kansasii</name>
    <dbReference type="NCBI Taxonomy" id="1768"/>
    <lineage>
        <taxon>Bacteria</taxon>
        <taxon>Bacillati</taxon>
        <taxon>Actinomycetota</taxon>
        <taxon>Actinomycetes</taxon>
        <taxon>Mycobacteriales</taxon>
        <taxon>Mycobacteriaceae</taxon>
        <taxon>Mycobacterium</taxon>
    </lineage>
</organism>
<evidence type="ECO:0000256" key="1">
    <source>
        <dbReference type="ARBA" id="ARBA00023002"/>
    </source>
</evidence>